<reference evidence="2 3" key="1">
    <citation type="submission" date="2021-11" db="EMBL/GenBank/DDBJ databases">
        <title>Aliifidinibius sp. nov., a new bacterium isolated from saline soil.</title>
        <authorList>
            <person name="Galisteo C."/>
            <person name="De La Haba R."/>
            <person name="Sanchez-Porro C."/>
            <person name="Ventosa A."/>
        </authorList>
    </citation>
    <scope>NUCLEOTIDE SEQUENCE [LARGE SCALE GENOMIC DNA]</scope>
    <source>
        <strain evidence="2 3">KACC 190600</strain>
    </source>
</reference>
<evidence type="ECO:0008006" key="4">
    <source>
        <dbReference type="Google" id="ProtNLM"/>
    </source>
</evidence>
<proteinExistence type="predicted"/>
<gene>
    <name evidence="2" type="ORF">LQ318_04590</name>
</gene>
<evidence type="ECO:0000256" key="1">
    <source>
        <dbReference type="SAM" id="Coils"/>
    </source>
</evidence>
<comment type="caution">
    <text evidence="2">The sequence shown here is derived from an EMBL/GenBank/DDBJ whole genome shotgun (WGS) entry which is preliminary data.</text>
</comment>
<protein>
    <recommendedName>
        <fullName evidence="4">Cell division protein ZapB</fullName>
    </recommendedName>
</protein>
<dbReference type="Gene3D" id="1.20.5.340">
    <property type="match status" value="1"/>
</dbReference>
<organism evidence="2 3">
    <name type="scientific">Fodinibius salicampi</name>
    <dbReference type="NCBI Taxonomy" id="1920655"/>
    <lineage>
        <taxon>Bacteria</taxon>
        <taxon>Pseudomonadati</taxon>
        <taxon>Balneolota</taxon>
        <taxon>Balneolia</taxon>
        <taxon>Balneolales</taxon>
        <taxon>Balneolaceae</taxon>
        <taxon>Fodinibius</taxon>
    </lineage>
</organism>
<keyword evidence="3" id="KW-1185">Reference proteome</keyword>
<evidence type="ECO:0000313" key="3">
    <source>
        <dbReference type="Proteomes" id="UP001207337"/>
    </source>
</evidence>
<dbReference type="EMBL" id="JAJNDC010000001">
    <property type="protein sequence ID" value="MCW9712178.1"/>
    <property type="molecule type" value="Genomic_DNA"/>
</dbReference>
<evidence type="ECO:0000313" key="2">
    <source>
        <dbReference type="EMBL" id="MCW9712178.1"/>
    </source>
</evidence>
<keyword evidence="1" id="KW-0175">Coiled coil</keyword>
<feature type="coiled-coil region" evidence="1">
    <location>
        <begin position="9"/>
        <end position="53"/>
    </location>
</feature>
<sequence>MLTDDSPYKKEFNRLINEIRKEVTSLREEIDELEKENSKLKSKLRKIEQGQADIFSEVSESERLAIRHQVLGLISKIDNHLEDSQ</sequence>
<accession>A0ABT3PWF5</accession>
<name>A0ABT3PWF5_9BACT</name>
<dbReference type="Proteomes" id="UP001207337">
    <property type="component" value="Unassembled WGS sequence"/>
</dbReference>